<dbReference type="InterPro" id="IPR002890">
    <property type="entry name" value="MG2"/>
</dbReference>
<evidence type="ECO:0000259" key="2">
    <source>
        <dbReference type="Pfam" id="PF01835"/>
    </source>
</evidence>
<keyword evidence="4" id="KW-1185">Reference proteome</keyword>
<accession>A0ABY7PMA5</accession>
<proteinExistence type="predicted"/>
<feature type="domain" description="Macroglobulin" evidence="2">
    <location>
        <begin position="46"/>
        <end position="128"/>
    </location>
</feature>
<evidence type="ECO:0000313" key="3">
    <source>
        <dbReference type="EMBL" id="WBO84380.1"/>
    </source>
</evidence>
<dbReference type="RefSeq" id="WP_270126902.1">
    <property type="nucleotide sequence ID" value="NZ_CP115396.1"/>
</dbReference>
<protein>
    <recommendedName>
        <fullName evidence="2">Macroglobulin domain-containing protein</fullName>
    </recommendedName>
</protein>
<reference evidence="3 4" key="1">
    <citation type="journal article" date="2011" name="Int. J. Syst. Evol. Microbiol.">
        <title>Hymenobacter yonginensis sp. nov., isolated from a mesotrophic artificial lake.</title>
        <authorList>
            <person name="Joung Y."/>
            <person name="Cho S.H."/>
            <person name="Kim H."/>
            <person name="Kim S.B."/>
            <person name="Joh K."/>
        </authorList>
    </citation>
    <scope>NUCLEOTIDE SEQUENCE [LARGE SCALE GENOMIC DNA]</scope>
    <source>
        <strain evidence="3 4">KCTC 22745</strain>
    </source>
</reference>
<evidence type="ECO:0000313" key="4">
    <source>
        <dbReference type="Proteomes" id="UP001211872"/>
    </source>
</evidence>
<feature type="signal peptide" evidence="1">
    <location>
        <begin position="1"/>
        <end position="21"/>
    </location>
</feature>
<organism evidence="3 4">
    <name type="scientific">Hymenobacter yonginensis</name>
    <dbReference type="NCBI Taxonomy" id="748197"/>
    <lineage>
        <taxon>Bacteria</taxon>
        <taxon>Pseudomonadati</taxon>
        <taxon>Bacteroidota</taxon>
        <taxon>Cytophagia</taxon>
        <taxon>Cytophagales</taxon>
        <taxon>Hymenobacteraceae</taxon>
        <taxon>Hymenobacter</taxon>
    </lineage>
</organism>
<gene>
    <name evidence="3" type="ORF">O9Z63_18680</name>
</gene>
<dbReference type="Pfam" id="PF01835">
    <property type="entry name" value="MG2"/>
    <property type="match status" value="1"/>
</dbReference>
<keyword evidence="1" id="KW-0732">Signal</keyword>
<feature type="chain" id="PRO_5045622852" description="Macroglobulin domain-containing protein" evidence="1">
    <location>
        <begin position="22"/>
        <end position="796"/>
    </location>
</feature>
<dbReference type="Proteomes" id="UP001211872">
    <property type="component" value="Chromosome"/>
</dbReference>
<sequence length="796" mass="87840">MRRSCRLLFLLLVGLFAGASAYGQTTDFSSLARQFSSYQQKAVPEKLFLHLDRPLYLSGETMWFKAYTVDGTHNRPLAMSSVAYVEVLDARNTPVLQTKIALAQATGYGSFLLPASMPSGTYQVRAYTSWMKNFGAESFYQQAVTVVNTFTTAGAQAAKDSVAYDVQFYPEGGNLVAGLSSKVAFKAVNAAGQGVVVEGRVLNQQNKPVATFRTLRHGMGSFMLTPEAGATYKAIVTVRNGPTISRDLPRAFPQGVVMRLERTASRQLTIAVQSTQKQPEAVFLLAHARQQVVVAAQSQLINGQATFTVDAQQLLPGVSHFTVFGANQQPLCERLFFQPPPPPLAITAVADQQAYPTRGNVRIAVATPGATDSRANLSMAVYRLDSLSAKTGPDIHSYLQLTADLRGRVEHPEYYLQSTAPDLPEATDNLMLTQGWSRFKWEQALAAIPPVFTYLPELHGPVVEGRVLHPVSGQPVAGITTYLSSPSLIVRLNNAVSDAKGRVRFEMNDLYGPRDLIMQTNPAQDSTCRLEILPAFASQYTPAFPMAAAPALRLQPSYAARHLQAQLQTQYFGKYRNRYTPLRPDSAAFYGSPDETYLLDKYTRFKVMEEVMREYVPGVIVRIRKDGFHFLVIDKVNQTVLDENPMVLLDGVPVFNINKIMAMNPLSIRKLDVIDARYFHGSAIYDGVVSFSTYKGDLEGFKLDPRVLVQQYEGLQAQREFYAPRYETAEAWQSRLPDLRNLLYWNPAITTTGPTASTVDFFTGDQPGRYLVVVQGLASTGQAGSTSFVLEVKGAL</sequence>
<evidence type="ECO:0000256" key="1">
    <source>
        <dbReference type="SAM" id="SignalP"/>
    </source>
</evidence>
<dbReference type="EMBL" id="CP115396">
    <property type="protein sequence ID" value="WBO84380.1"/>
    <property type="molecule type" value="Genomic_DNA"/>
</dbReference>
<name>A0ABY7PMA5_9BACT</name>
<dbReference type="Gene3D" id="2.60.40.1930">
    <property type="match status" value="1"/>
</dbReference>